<dbReference type="InterPro" id="IPR003749">
    <property type="entry name" value="ThiS/MoaD-like"/>
</dbReference>
<dbReference type="EMBL" id="SOAU01000001">
    <property type="protein sequence ID" value="TDT14838.1"/>
    <property type="molecule type" value="Genomic_DNA"/>
</dbReference>
<dbReference type="SUPFAM" id="SSF54285">
    <property type="entry name" value="MoaD/ThiS"/>
    <property type="match status" value="1"/>
</dbReference>
<dbReference type="Proteomes" id="UP000294558">
    <property type="component" value="Unassembled WGS sequence"/>
</dbReference>
<dbReference type="InterPro" id="IPR052045">
    <property type="entry name" value="Sulfur_Carrier/Prot_Modifier"/>
</dbReference>
<evidence type="ECO:0000313" key="2">
    <source>
        <dbReference type="Proteomes" id="UP000294558"/>
    </source>
</evidence>
<proteinExistence type="predicted"/>
<dbReference type="RefSeq" id="WP_133867352.1">
    <property type="nucleotide sequence ID" value="NZ_JAVJPS010000047.1"/>
</dbReference>
<dbReference type="Gene3D" id="3.10.20.30">
    <property type="match status" value="1"/>
</dbReference>
<keyword evidence="2" id="KW-1185">Reference proteome</keyword>
<accession>A0A4V3EIN7</accession>
<organism evidence="1 2">
    <name type="scientific">Ilumatobacter fluminis</name>
    <dbReference type="NCBI Taxonomy" id="467091"/>
    <lineage>
        <taxon>Bacteria</taxon>
        <taxon>Bacillati</taxon>
        <taxon>Actinomycetota</taxon>
        <taxon>Acidimicrobiia</taxon>
        <taxon>Acidimicrobiales</taxon>
        <taxon>Ilumatobacteraceae</taxon>
        <taxon>Ilumatobacter</taxon>
    </lineage>
</organism>
<protein>
    <submittedName>
        <fullName evidence="1">Molybdopterin synthase sulfur carrier subunit</fullName>
    </submittedName>
</protein>
<gene>
    <name evidence="1" type="ORF">BDK89_0396</name>
</gene>
<dbReference type="PANTHER" id="PTHR38031:SF1">
    <property type="entry name" value="SULFUR CARRIER PROTEIN CYSO"/>
    <property type="match status" value="1"/>
</dbReference>
<dbReference type="OrthoDB" id="9156098at2"/>
<dbReference type="PANTHER" id="PTHR38031">
    <property type="entry name" value="SULFUR CARRIER PROTEIN SLR0821-RELATED"/>
    <property type="match status" value="1"/>
</dbReference>
<comment type="caution">
    <text evidence="1">The sequence shown here is derived from an EMBL/GenBank/DDBJ whole genome shotgun (WGS) entry which is preliminary data.</text>
</comment>
<evidence type="ECO:0000313" key="1">
    <source>
        <dbReference type="EMBL" id="TDT14838.1"/>
    </source>
</evidence>
<dbReference type="Pfam" id="PF02597">
    <property type="entry name" value="ThiS"/>
    <property type="match status" value="1"/>
</dbReference>
<sequence>MAVSVRIPTTLRPMAGGNKLVEVEPGTLSEVVAALEAQHPGFADRLLDENGELRKFVNVFVDDDDVRYLDGLGTDVKDGITVSIIPAVAGG</sequence>
<reference evidence="1 2" key="1">
    <citation type="submission" date="2019-03" db="EMBL/GenBank/DDBJ databases">
        <title>Sequencing the genomes of 1000 actinobacteria strains.</title>
        <authorList>
            <person name="Klenk H.-P."/>
        </authorList>
    </citation>
    <scope>NUCLEOTIDE SEQUENCE [LARGE SCALE GENOMIC DNA]</scope>
    <source>
        <strain evidence="1 2">DSM 18936</strain>
    </source>
</reference>
<dbReference type="AlphaFoldDB" id="A0A4V3EIN7"/>
<dbReference type="InterPro" id="IPR016155">
    <property type="entry name" value="Mopterin_synth/thiamin_S_b"/>
</dbReference>
<dbReference type="InterPro" id="IPR054834">
    <property type="entry name" value="SAMP1_3"/>
</dbReference>
<dbReference type="NCBIfam" id="NF041918">
    <property type="entry name" value="SAMP1"/>
    <property type="match status" value="1"/>
</dbReference>
<name>A0A4V3EIN7_9ACTN</name>
<dbReference type="InterPro" id="IPR012675">
    <property type="entry name" value="Beta-grasp_dom_sf"/>
</dbReference>